<dbReference type="EMBL" id="LVLJ01001833">
    <property type="protein sequence ID" value="OAE27763.1"/>
    <property type="molecule type" value="Genomic_DNA"/>
</dbReference>
<reference evidence="1" key="1">
    <citation type="submission" date="2016-03" db="EMBL/GenBank/DDBJ databases">
        <title>Mechanisms controlling the formation of the plant cell surface in tip-growing cells are functionally conserved among land plants.</title>
        <authorList>
            <person name="Honkanen S."/>
            <person name="Jones V.A."/>
            <person name="Morieri G."/>
            <person name="Champion C."/>
            <person name="Hetherington A.J."/>
            <person name="Kelly S."/>
            <person name="Saint-Marcoux D."/>
            <person name="Proust H."/>
            <person name="Prescott H."/>
            <person name="Dolan L."/>
        </authorList>
    </citation>
    <scope>NUCLEOTIDE SEQUENCE [LARGE SCALE GENOMIC DNA]</scope>
    <source>
        <tissue evidence="1">Whole gametophyte</tissue>
    </source>
</reference>
<dbReference type="AlphaFoldDB" id="A0A176W541"/>
<comment type="caution">
    <text evidence="1">The sequence shown here is derived from an EMBL/GenBank/DDBJ whole genome shotgun (WGS) entry which is preliminary data.</text>
</comment>
<evidence type="ECO:0000313" key="1">
    <source>
        <dbReference type="EMBL" id="OAE27763.1"/>
    </source>
</evidence>
<organism evidence="1 2">
    <name type="scientific">Marchantia polymorpha subsp. ruderalis</name>
    <dbReference type="NCBI Taxonomy" id="1480154"/>
    <lineage>
        <taxon>Eukaryota</taxon>
        <taxon>Viridiplantae</taxon>
        <taxon>Streptophyta</taxon>
        <taxon>Embryophyta</taxon>
        <taxon>Marchantiophyta</taxon>
        <taxon>Marchantiopsida</taxon>
        <taxon>Marchantiidae</taxon>
        <taxon>Marchantiales</taxon>
        <taxon>Marchantiaceae</taxon>
        <taxon>Marchantia</taxon>
    </lineage>
</organism>
<proteinExistence type="predicted"/>
<protein>
    <submittedName>
        <fullName evidence="1">Uncharacterized protein</fullName>
    </submittedName>
</protein>
<name>A0A176W541_MARPO</name>
<sequence>MFKAVGDPVFDKFALPDRSVTTNAAAPKALEPKAHVPPSSPCRLAPLMGLSLKALLPAALRRRRIAGGVYRRRRLARSPLGRRPLSRRQHEPACFLLRPTAELVKWPLPFESIRIAMLALLYVAFPSPLPRHSRCE</sequence>
<keyword evidence="2" id="KW-1185">Reference proteome</keyword>
<dbReference type="Proteomes" id="UP000077202">
    <property type="component" value="Unassembled WGS sequence"/>
</dbReference>
<evidence type="ECO:0000313" key="2">
    <source>
        <dbReference type="Proteomes" id="UP000077202"/>
    </source>
</evidence>
<gene>
    <name evidence="1" type="ORF">AXG93_1669s1010</name>
</gene>
<accession>A0A176W541</accession>